<dbReference type="EMBL" id="KV429040">
    <property type="protein sequence ID" value="KZT72548.1"/>
    <property type="molecule type" value="Genomic_DNA"/>
</dbReference>
<organism evidence="2 3">
    <name type="scientific">Daedalea quercina L-15889</name>
    <dbReference type="NCBI Taxonomy" id="1314783"/>
    <lineage>
        <taxon>Eukaryota</taxon>
        <taxon>Fungi</taxon>
        <taxon>Dikarya</taxon>
        <taxon>Basidiomycota</taxon>
        <taxon>Agaricomycotina</taxon>
        <taxon>Agaricomycetes</taxon>
        <taxon>Polyporales</taxon>
        <taxon>Fomitopsis</taxon>
    </lineage>
</organism>
<dbReference type="Pfam" id="PF11595">
    <property type="entry name" value="DUF3245"/>
    <property type="match status" value="1"/>
</dbReference>
<dbReference type="AlphaFoldDB" id="A0A165SVH3"/>
<evidence type="ECO:0000313" key="2">
    <source>
        <dbReference type="EMBL" id="KZT72548.1"/>
    </source>
</evidence>
<feature type="region of interest" description="Disordered" evidence="1">
    <location>
        <begin position="78"/>
        <end position="146"/>
    </location>
</feature>
<sequence length="146" mass="16351">MAEDEDIGLEALQAQVDMSMAFTQSLVSSWLKPTEGKLPSSKARGNQEKELEEYMKRPPRLGVGAAISESTSLLSRDSARLKSKLSASAGKKRTREEDVPVDTLLSDDEEESKASVIKKKAKLSKAEQRHQRKCHYFRPFRDASPR</sequence>
<proteinExistence type="predicted"/>
<dbReference type="Proteomes" id="UP000076727">
    <property type="component" value="Unassembled WGS sequence"/>
</dbReference>
<dbReference type="OrthoDB" id="3438340at2759"/>
<accession>A0A165SVH3</accession>
<feature type="region of interest" description="Disordered" evidence="1">
    <location>
        <begin position="33"/>
        <end position="52"/>
    </location>
</feature>
<name>A0A165SVH3_9APHY</name>
<evidence type="ECO:0000256" key="1">
    <source>
        <dbReference type="SAM" id="MobiDB-lite"/>
    </source>
</evidence>
<gene>
    <name evidence="2" type="ORF">DAEQUDRAFT_590009</name>
</gene>
<protein>
    <submittedName>
        <fullName evidence="2">Uncharacterized protein</fullName>
    </submittedName>
</protein>
<dbReference type="InterPro" id="IPR021641">
    <property type="entry name" value="DUF3245"/>
</dbReference>
<reference evidence="2 3" key="1">
    <citation type="journal article" date="2016" name="Mol. Biol. Evol.">
        <title>Comparative Genomics of Early-Diverging Mushroom-Forming Fungi Provides Insights into the Origins of Lignocellulose Decay Capabilities.</title>
        <authorList>
            <person name="Nagy L.G."/>
            <person name="Riley R."/>
            <person name="Tritt A."/>
            <person name="Adam C."/>
            <person name="Daum C."/>
            <person name="Floudas D."/>
            <person name="Sun H."/>
            <person name="Yadav J.S."/>
            <person name="Pangilinan J."/>
            <person name="Larsson K.H."/>
            <person name="Matsuura K."/>
            <person name="Barry K."/>
            <person name="Labutti K."/>
            <person name="Kuo R."/>
            <person name="Ohm R.A."/>
            <person name="Bhattacharya S.S."/>
            <person name="Shirouzu T."/>
            <person name="Yoshinaga Y."/>
            <person name="Martin F.M."/>
            <person name="Grigoriev I.V."/>
            <person name="Hibbett D.S."/>
        </authorList>
    </citation>
    <scope>NUCLEOTIDE SEQUENCE [LARGE SCALE GENOMIC DNA]</scope>
    <source>
        <strain evidence="2 3">L-15889</strain>
    </source>
</reference>
<evidence type="ECO:0000313" key="3">
    <source>
        <dbReference type="Proteomes" id="UP000076727"/>
    </source>
</evidence>
<keyword evidence="3" id="KW-1185">Reference proteome</keyword>